<organism evidence="2 3">
    <name type="scientific">Cytospora mali</name>
    <name type="common">Apple Valsa canker fungus</name>
    <name type="synonym">Valsa mali</name>
    <dbReference type="NCBI Taxonomy" id="578113"/>
    <lineage>
        <taxon>Eukaryota</taxon>
        <taxon>Fungi</taxon>
        <taxon>Dikarya</taxon>
        <taxon>Ascomycota</taxon>
        <taxon>Pezizomycotina</taxon>
        <taxon>Sordariomycetes</taxon>
        <taxon>Sordariomycetidae</taxon>
        <taxon>Diaporthales</taxon>
        <taxon>Cytosporaceae</taxon>
        <taxon>Cytospora</taxon>
    </lineage>
</organism>
<dbReference type="EMBL" id="CM003109">
    <property type="protein sequence ID" value="KUI74434.1"/>
    <property type="molecule type" value="Genomic_DNA"/>
</dbReference>
<proteinExistence type="predicted"/>
<reference evidence="2" key="1">
    <citation type="submission" date="2014-12" db="EMBL/GenBank/DDBJ databases">
        <title>Genome Sequence of Valsa Canker Pathogens Uncovers a Specific Adaption of Colonization on Woody Bark.</title>
        <authorList>
            <person name="Yin Z."/>
            <person name="Liu H."/>
            <person name="Gao X."/>
            <person name="Li Z."/>
            <person name="Song N."/>
            <person name="Ke X."/>
            <person name="Dai Q."/>
            <person name="Wu Y."/>
            <person name="Sun Y."/>
            <person name="Xu J.-R."/>
            <person name="Kang Z.K."/>
            <person name="Wang L."/>
            <person name="Huang L."/>
        </authorList>
    </citation>
    <scope>NUCLEOTIDE SEQUENCE [LARGE SCALE GENOMIC DNA]</scope>
    <source>
        <strain evidence="2">03-8</strain>
    </source>
</reference>
<feature type="transmembrane region" description="Helical" evidence="1">
    <location>
        <begin position="6"/>
        <end position="24"/>
    </location>
</feature>
<accession>A0A194WDF7</accession>
<evidence type="ECO:0000313" key="3">
    <source>
        <dbReference type="Proteomes" id="UP000078559"/>
    </source>
</evidence>
<keyword evidence="1" id="KW-1133">Transmembrane helix</keyword>
<sequence length="110" mass="11842">MLELWLGVIVSCIPTLGTILNNYGKPAITSMARIFGISGDETLNIGSNGLRGLQLVTIGGTGRVQKFHAAAQNYTELDDSYETTNAIDEQNDRHEDMSAVISTPGINNKC</sequence>
<dbReference type="Proteomes" id="UP000078559">
    <property type="component" value="Chromosome 12"/>
</dbReference>
<evidence type="ECO:0000256" key="1">
    <source>
        <dbReference type="SAM" id="Phobius"/>
    </source>
</evidence>
<evidence type="ECO:0000313" key="2">
    <source>
        <dbReference type="EMBL" id="KUI74434.1"/>
    </source>
</evidence>
<keyword evidence="3" id="KW-1185">Reference proteome</keyword>
<gene>
    <name evidence="2" type="ORF">VM1G_10049</name>
</gene>
<name>A0A194WDF7_CYTMA</name>
<protein>
    <submittedName>
        <fullName evidence="2">Uncharacterized protein</fullName>
    </submittedName>
</protein>
<dbReference type="AlphaFoldDB" id="A0A194WDF7"/>
<keyword evidence="1" id="KW-0812">Transmembrane</keyword>
<keyword evidence="1" id="KW-0472">Membrane</keyword>